<name>A0ABN7B1P9_9HEMI</name>
<evidence type="ECO:0000256" key="1">
    <source>
        <dbReference type="ARBA" id="ARBA00004395"/>
    </source>
</evidence>
<protein>
    <recommendedName>
        <fullName evidence="3">Conserved oligomeric Golgi complex subunit 7</fullName>
    </recommendedName>
    <alternativeName>
        <fullName evidence="8">Component of oligomeric Golgi complex 7</fullName>
    </alternativeName>
</protein>
<evidence type="ECO:0000256" key="2">
    <source>
        <dbReference type="ARBA" id="ARBA00005831"/>
    </source>
</evidence>
<evidence type="ECO:0000313" key="11">
    <source>
        <dbReference type="Proteomes" id="UP001307889"/>
    </source>
</evidence>
<evidence type="ECO:0000256" key="3">
    <source>
        <dbReference type="ARBA" id="ARBA00020984"/>
    </source>
</evidence>
<proteinExistence type="inferred from homology"/>
<dbReference type="PANTHER" id="PTHR21443:SF0">
    <property type="entry name" value="CONSERVED OLIGOMERIC GOLGI COMPLEX SUBUNIT 7"/>
    <property type="match status" value="1"/>
</dbReference>
<dbReference type="Pfam" id="PF10191">
    <property type="entry name" value="COG7"/>
    <property type="match status" value="1"/>
</dbReference>
<evidence type="ECO:0000313" key="10">
    <source>
        <dbReference type="EMBL" id="BES98168.1"/>
    </source>
</evidence>
<keyword evidence="7" id="KW-0472">Membrane</keyword>
<evidence type="ECO:0000256" key="9">
    <source>
        <dbReference type="SAM" id="Coils"/>
    </source>
</evidence>
<reference evidence="10 11" key="1">
    <citation type="submission" date="2023-09" db="EMBL/GenBank/DDBJ databases">
        <title>Nesidiocoris tenuis whole genome shotgun sequence.</title>
        <authorList>
            <person name="Shibata T."/>
            <person name="Shimoda M."/>
            <person name="Kobayashi T."/>
            <person name="Uehara T."/>
        </authorList>
    </citation>
    <scope>NUCLEOTIDE SEQUENCE [LARGE SCALE GENOMIC DNA]</scope>
    <source>
        <strain evidence="10 11">Japan</strain>
    </source>
</reference>
<evidence type="ECO:0000256" key="5">
    <source>
        <dbReference type="ARBA" id="ARBA00022927"/>
    </source>
</evidence>
<keyword evidence="5" id="KW-0653">Protein transport</keyword>
<sequence>MDITAFSADGFDPKDWINQQFKPQQVADKENSLVTTISKLQLYVQQVNGAIEETSEHVMKNIPRVMHDADMIQKEAVMLEKKMQIVKEEINKIQRDTAASMASLEKLDKVKTELQVAKHALHEADNWSVLASDIEEVFETQNIDAVTAKVISMQQSLAVFENAVDFQERQMQLEGFKNRLEAMASPHLVRAFTNKNVGESRKFVQMFAGMKRTAQLMKYFARCEKANIVQEWARLVELDQDHSVLEWLSAFYHRIISDWQSNLKWCQQVFGHVDMLPSLYVDVLVTIQKEVIPCVNVALKQQTDPLSFLISLREVSDRFASSIQVAGLLQGCQDTDATTRILSAIYSLYSGYVSRYGEMEERHLGRYVTDSVQTSSDPTELVQALVQANSPVVGACGKALSRCFAFTEGAAIAGLLSAVQFCLLKHVDHFRSAMSLIEIEKQNKEEWSMFQTCLNLLHCISDFQRLVNDLDKEIVSAVLDSFKNNEKSSDLDLRSILLSDAEFRKLTQSVAALKDMNEPALLEELKEKVDKVLKKSHQVSLDVIFAPIAKQLKNAQTAWEASSFTTQQLPDYGYAPLGYITQIGEYLMTLPQHLEPFLAREGGESLADLLLGNVAKQTCVSYADLLLTLHDVSPNAAKQISIDIAYLGNVLEDLGFALTDTISQIATLLKLAPDTYHAQSAGCSPKLVAMVRQMRNITSS</sequence>
<keyword evidence="6" id="KW-0333">Golgi apparatus</keyword>
<dbReference type="InterPro" id="IPR019335">
    <property type="entry name" value="COG7"/>
</dbReference>
<comment type="subcellular location">
    <subcellularLocation>
        <location evidence="1">Golgi apparatus membrane</location>
        <topology evidence="1">Peripheral membrane protein</topology>
    </subcellularLocation>
</comment>
<keyword evidence="9" id="KW-0175">Coiled coil</keyword>
<evidence type="ECO:0000256" key="4">
    <source>
        <dbReference type="ARBA" id="ARBA00022448"/>
    </source>
</evidence>
<feature type="coiled-coil region" evidence="9">
    <location>
        <begin position="69"/>
        <end position="96"/>
    </location>
</feature>
<gene>
    <name evidence="10" type="ORF">NTJ_10983</name>
</gene>
<keyword evidence="11" id="KW-1185">Reference proteome</keyword>
<accession>A0ABN7B1P9</accession>
<dbReference type="PANTHER" id="PTHR21443">
    <property type="entry name" value="CONSERVED OLIGOMERIC GOLGI COMPLEX COMPONENT 7"/>
    <property type="match status" value="1"/>
</dbReference>
<dbReference type="Proteomes" id="UP001307889">
    <property type="component" value="Chromosome 9"/>
</dbReference>
<evidence type="ECO:0000256" key="6">
    <source>
        <dbReference type="ARBA" id="ARBA00023034"/>
    </source>
</evidence>
<comment type="similarity">
    <text evidence="2">Belongs to the COG7 family.</text>
</comment>
<organism evidence="10 11">
    <name type="scientific">Nesidiocoris tenuis</name>
    <dbReference type="NCBI Taxonomy" id="355587"/>
    <lineage>
        <taxon>Eukaryota</taxon>
        <taxon>Metazoa</taxon>
        <taxon>Ecdysozoa</taxon>
        <taxon>Arthropoda</taxon>
        <taxon>Hexapoda</taxon>
        <taxon>Insecta</taxon>
        <taxon>Pterygota</taxon>
        <taxon>Neoptera</taxon>
        <taxon>Paraneoptera</taxon>
        <taxon>Hemiptera</taxon>
        <taxon>Heteroptera</taxon>
        <taxon>Panheteroptera</taxon>
        <taxon>Cimicomorpha</taxon>
        <taxon>Miridae</taxon>
        <taxon>Dicyphina</taxon>
        <taxon>Nesidiocoris</taxon>
    </lineage>
</organism>
<evidence type="ECO:0000256" key="7">
    <source>
        <dbReference type="ARBA" id="ARBA00023136"/>
    </source>
</evidence>
<dbReference type="EMBL" id="AP028917">
    <property type="protein sequence ID" value="BES98168.1"/>
    <property type="molecule type" value="Genomic_DNA"/>
</dbReference>
<keyword evidence="4" id="KW-0813">Transport</keyword>
<evidence type="ECO:0000256" key="8">
    <source>
        <dbReference type="ARBA" id="ARBA00031345"/>
    </source>
</evidence>